<dbReference type="RefSeq" id="WP_168063054.1">
    <property type="nucleotide sequence ID" value="NZ_VTOW01000005.1"/>
</dbReference>
<evidence type="ECO:0000313" key="2">
    <source>
        <dbReference type="Proteomes" id="UP000534783"/>
    </source>
</evidence>
<dbReference type="AlphaFoldDB" id="A0A7X6DTL3"/>
<protein>
    <submittedName>
        <fullName evidence="1">Uncharacterized protein</fullName>
    </submittedName>
</protein>
<accession>A0A7X6DTL3</accession>
<sequence length="258" mass="30196">MSRKVKRVTDQEIVLRLLEGASLRTVMVPDDAMASNRPEHIETYDLPHLLINGDSFWGKSETTHLGHAPGSGKTGEVAFAYTNIGPLFCSYNPFTRGARLMSKKRYKKHEWVLRDHFRLVWDSEKGSATEEIKREIEAASKFKIAMLDSEEIWNIHPVDLPMYYSKEGVFEFKTVDDQYPTFFRYPSQTEELLQRYHDFFNHRPEDDEPGFIRLGDSPQFYSFYSIRSDGSYYNFFDIPRNTVQRYKRLKVFADVSNG</sequence>
<comment type="caution">
    <text evidence="1">The sequence shown here is derived from an EMBL/GenBank/DDBJ whole genome shotgun (WGS) entry which is preliminary data.</text>
</comment>
<evidence type="ECO:0000313" key="1">
    <source>
        <dbReference type="EMBL" id="NKE73109.1"/>
    </source>
</evidence>
<dbReference type="Proteomes" id="UP000534783">
    <property type="component" value="Unassembled WGS sequence"/>
</dbReference>
<reference evidence="1 2" key="1">
    <citation type="journal article" date="2020" name="Nature">
        <title>Bacterial chemolithoautotrophy via manganese oxidation.</title>
        <authorList>
            <person name="Yu H."/>
            <person name="Leadbetter J.R."/>
        </authorList>
    </citation>
    <scope>NUCLEOTIDE SEQUENCE [LARGE SCALE GENOMIC DNA]</scope>
    <source>
        <strain evidence="1 2">Mn-1</strain>
    </source>
</reference>
<gene>
    <name evidence="1" type="ORF">MNODULE_20345</name>
</gene>
<keyword evidence="2" id="KW-1185">Reference proteome</keyword>
<proteinExistence type="predicted"/>
<organism evidence="1 2">
    <name type="scientific">Candidatus Manganitrophus noduliformans</name>
    <dbReference type="NCBI Taxonomy" id="2606439"/>
    <lineage>
        <taxon>Bacteria</taxon>
        <taxon>Pseudomonadati</taxon>
        <taxon>Nitrospirota</taxon>
        <taxon>Nitrospiria</taxon>
        <taxon>Candidatus Troglogloeales</taxon>
        <taxon>Candidatus Manganitrophaceae</taxon>
        <taxon>Candidatus Manganitrophus</taxon>
    </lineage>
</organism>
<dbReference type="EMBL" id="VTOW01000005">
    <property type="protein sequence ID" value="NKE73109.1"/>
    <property type="molecule type" value="Genomic_DNA"/>
</dbReference>
<name>A0A7X6DTL3_9BACT</name>